<feature type="transmembrane region" description="Helical" evidence="1">
    <location>
        <begin position="55"/>
        <end position="78"/>
    </location>
</feature>
<accession>U5DL00</accession>
<dbReference type="EMBL" id="ASSJ01000022">
    <property type="protein sequence ID" value="ERN42361.1"/>
    <property type="molecule type" value="Genomic_DNA"/>
</dbReference>
<dbReference type="Proteomes" id="UP000016960">
    <property type="component" value="Unassembled WGS sequence"/>
</dbReference>
<sequence>NFGIWTFWTWHASIRRFDNPRATLLSKPQSYWLSCCFVVLAMGFAYPAIDMPKGMAAVMFGILLIFELLFVLMLISALSPHRQTLQDWARHRHQFERHQFRRLLADLVEGERSPAPVAIALHLVAISFGFLLGIVLFPLGGYRLGLVIALGLGATGLLLCACVVQLLLLMRSEWRGVWALTATIAMVVVLSALPLIALANTSFSAIALIVLGEWLAIVLAGFALQRQLRRSGQSVTQALTSSANQVLVSNVR</sequence>
<comment type="caution">
    <text evidence="2">The sequence shown here is derived from an EMBL/GenBank/DDBJ whole genome shotgun (WGS) entry which is preliminary data.</text>
</comment>
<feature type="transmembrane region" description="Helical" evidence="1">
    <location>
        <begin position="177"/>
        <end position="197"/>
    </location>
</feature>
<keyword evidence="1" id="KW-0812">Transmembrane</keyword>
<feature type="transmembrane region" description="Helical" evidence="1">
    <location>
        <begin position="146"/>
        <end position="170"/>
    </location>
</feature>
<reference evidence="2 3" key="1">
    <citation type="submission" date="2013-05" db="EMBL/GenBank/DDBJ databases">
        <title>Draft genome sequence of Rubidibacter lacunae KORDI 51-2.</title>
        <authorList>
            <person name="Choi D.H."/>
            <person name="Noh J.H."/>
            <person name="Kwon K.-K."/>
            <person name="Lee J.-H."/>
            <person name="Ryu J.-Y."/>
        </authorList>
    </citation>
    <scope>NUCLEOTIDE SEQUENCE [LARGE SCALE GENOMIC DNA]</scope>
    <source>
        <strain evidence="2 3">KORDI 51-2</strain>
    </source>
</reference>
<name>U5DL00_9CHRO</name>
<evidence type="ECO:0000313" key="2">
    <source>
        <dbReference type="EMBL" id="ERN42361.1"/>
    </source>
</evidence>
<feature type="transmembrane region" description="Helical" evidence="1">
    <location>
        <begin position="203"/>
        <end position="224"/>
    </location>
</feature>
<feature type="non-terminal residue" evidence="2">
    <location>
        <position position="1"/>
    </location>
</feature>
<dbReference type="eggNOG" id="COG1668">
    <property type="taxonomic scope" value="Bacteria"/>
</dbReference>
<organism evidence="2 3">
    <name type="scientific">Rubidibacter lacunae KORDI 51-2</name>
    <dbReference type="NCBI Taxonomy" id="582515"/>
    <lineage>
        <taxon>Bacteria</taxon>
        <taxon>Bacillati</taxon>
        <taxon>Cyanobacteriota</taxon>
        <taxon>Cyanophyceae</taxon>
        <taxon>Oscillatoriophycideae</taxon>
        <taxon>Chroococcales</taxon>
        <taxon>Aphanothecaceae</taxon>
        <taxon>Rubidibacter</taxon>
    </lineage>
</organism>
<keyword evidence="3" id="KW-1185">Reference proteome</keyword>
<dbReference type="InParanoid" id="U5DL00"/>
<evidence type="ECO:0000313" key="3">
    <source>
        <dbReference type="Proteomes" id="UP000016960"/>
    </source>
</evidence>
<dbReference type="PATRIC" id="fig|582515.4.peg.1063"/>
<dbReference type="AlphaFoldDB" id="U5DL00"/>
<protein>
    <submittedName>
        <fullName evidence="2">Uncharacterized protein</fullName>
    </submittedName>
</protein>
<dbReference type="STRING" id="582515.KR51_00009520"/>
<keyword evidence="1" id="KW-0472">Membrane</keyword>
<keyword evidence="1" id="KW-1133">Transmembrane helix</keyword>
<proteinExistence type="predicted"/>
<feature type="transmembrane region" description="Helical" evidence="1">
    <location>
        <begin position="117"/>
        <end position="140"/>
    </location>
</feature>
<evidence type="ECO:0000256" key="1">
    <source>
        <dbReference type="SAM" id="Phobius"/>
    </source>
</evidence>
<gene>
    <name evidence="2" type="ORF">KR51_00009520</name>
</gene>
<feature type="transmembrane region" description="Helical" evidence="1">
    <location>
        <begin position="31"/>
        <end position="49"/>
    </location>
</feature>